<evidence type="ECO:0000313" key="2">
    <source>
        <dbReference type="Proteomes" id="UP000198728"/>
    </source>
</evidence>
<dbReference type="Proteomes" id="UP000198728">
    <property type="component" value="Unassembled WGS sequence"/>
</dbReference>
<keyword evidence="2" id="KW-1185">Reference proteome</keyword>
<reference evidence="1 2" key="1">
    <citation type="submission" date="2016-10" db="EMBL/GenBank/DDBJ databases">
        <authorList>
            <person name="de Groot N.N."/>
        </authorList>
    </citation>
    <scope>NUCLEOTIDE SEQUENCE [LARGE SCALE GENOMIC DNA]</scope>
    <source>
        <strain evidence="1 2">DSM 19548</strain>
    </source>
</reference>
<sequence length="93" mass="9605">MIVGAGQWEGGLAMDRQGAAFEGLQSAGILDAAPPFARVATIRGPDPRFSNAALRTKGSSWTGAKNDLGELGVAGSRPGFDWPAILPLTSVPR</sequence>
<accession>A0A1I1LKJ3</accession>
<proteinExistence type="predicted"/>
<protein>
    <submittedName>
        <fullName evidence="1">Uncharacterized protein</fullName>
    </submittedName>
</protein>
<name>A0A1I1LKJ3_9RHOB</name>
<organism evidence="1 2">
    <name type="scientific">Tropicimonas isoalkanivorans</name>
    <dbReference type="NCBI Taxonomy" id="441112"/>
    <lineage>
        <taxon>Bacteria</taxon>
        <taxon>Pseudomonadati</taxon>
        <taxon>Pseudomonadota</taxon>
        <taxon>Alphaproteobacteria</taxon>
        <taxon>Rhodobacterales</taxon>
        <taxon>Roseobacteraceae</taxon>
        <taxon>Tropicimonas</taxon>
    </lineage>
</organism>
<gene>
    <name evidence="1" type="ORF">SAMN04488094_108174</name>
</gene>
<dbReference type="AlphaFoldDB" id="A0A1I1LKJ3"/>
<evidence type="ECO:0000313" key="1">
    <source>
        <dbReference type="EMBL" id="SFC73634.1"/>
    </source>
</evidence>
<dbReference type="STRING" id="441112.SAMN04488094_108174"/>
<dbReference type="EMBL" id="FOLG01000008">
    <property type="protein sequence ID" value="SFC73634.1"/>
    <property type="molecule type" value="Genomic_DNA"/>
</dbReference>